<keyword evidence="1" id="KW-0732">Signal</keyword>
<dbReference type="OrthoDB" id="4020743at2759"/>
<dbReference type="GeneID" id="14541651"/>
<feature type="signal peptide" evidence="1">
    <location>
        <begin position="1"/>
        <end position="23"/>
    </location>
</feature>
<evidence type="ECO:0000256" key="1">
    <source>
        <dbReference type="SAM" id="SignalP"/>
    </source>
</evidence>
<dbReference type="HOGENOM" id="CLU_2687580_0_0_1"/>
<gene>
    <name evidence="2" type="ORF">CORT_0F03110</name>
</gene>
<dbReference type="KEGG" id="cot:CORT_0F03110"/>
<sequence>MKVMLWILHLFKINIIQIIVNNARNPSISLQYIDSSIFSKASRCAPAEPVNGSGVYAENYYWSNNVTDIPEEFI</sequence>
<dbReference type="Proteomes" id="UP000005018">
    <property type="component" value="Chromosome 6"/>
</dbReference>
<evidence type="ECO:0000313" key="3">
    <source>
        <dbReference type="Proteomes" id="UP000005018"/>
    </source>
</evidence>
<accession>H8X8R0</accession>
<evidence type="ECO:0000313" key="2">
    <source>
        <dbReference type="EMBL" id="CCG24535.1"/>
    </source>
</evidence>
<dbReference type="RefSeq" id="XP_003870664.1">
    <property type="nucleotide sequence ID" value="XM_003870615.1"/>
</dbReference>
<organism evidence="2 3">
    <name type="scientific">Candida orthopsilosis (strain 90-125)</name>
    <name type="common">Yeast</name>
    <dbReference type="NCBI Taxonomy" id="1136231"/>
    <lineage>
        <taxon>Eukaryota</taxon>
        <taxon>Fungi</taxon>
        <taxon>Dikarya</taxon>
        <taxon>Ascomycota</taxon>
        <taxon>Saccharomycotina</taxon>
        <taxon>Pichiomycetes</taxon>
        <taxon>Debaryomycetaceae</taxon>
        <taxon>Candida/Lodderomyces clade</taxon>
        <taxon>Candida</taxon>
    </lineage>
</organism>
<reference evidence="2 3" key="1">
    <citation type="journal article" date="2012" name="PLoS ONE">
        <title>Sequence and analysis of the genome of the pathogenic yeast Candida orthopsilosis.</title>
        <authorList>
            <person name="Riccombeni A."/>
            <person name="Vidanes G."/>
            <person name="Proux-Wera E."/>
            <person name="Wolfe K.H."/>
            <person name="Butler G."/>
        </authorList>
    </citation>
    <scope>NUCLEOTIDE SEQUENCE [LARGE SCALE GENOMIC DNA]</scope>
    <source>
        <strain evidence="2 3">Co 90-125</strain>
    </source>
</reference>
<dbReference type="AlphaFoldDB" id="H8X8R0"/>
<protein>
    <submittedName>
        <fullName evidence="2">Uncharacterized protein</fullName>
    </submittedName>
</protein>
<name>H8X8R0_CANO9</name>
<keyword evidence="3" id="KW-1185">Reference proteome</keyword>
<feature type="chain" id="PRO_5003616903" evidence="1">
    <location>
        <begin position="24"/>
        <end position="74"/>
    </location>
</feature>
<proteinExistence type="predicted"/>
<dbReference type="EMBL" id="HE681724">
    <property type="protein sequence ID" value="CCG24535.1"/>
    <property type="molecule type" value="Genomic_DNA"/>
</dbReference>